<evidence type="ECO:0000259" key="2">
    <source>
        <dbReference type="PROSITE" id="PS50011"/>
    </source>
</evidence>
<dbReference type="AlphaFoldDB" id="A0A7Y6BY23"/>
<keyword evidence="3" id="KW-0418">Kinase</keyword>
<evidence type="ECO:0000313" key="3">
    <source>
        <dbReference type="EMBL" id="NUU76069.1"/>
    </source>
</evidence>
<dbReference type="Proteomes" id="UP000526125">
    <property type="component" value="Unassembled WGS sequence"/>
</dbReference>
<organism evidence="3 4">
    <name type="scientific">Paenibacillus xylanilyticus</name>
    <dbReference type="NCBI Taxonomy" id="248903"/>
    <lineage>
        <taxon>Bacteria</taxon>
        <taxon>Bacillati</taxon>
        <taxon>Bacillota</taxon>
        <taxon>Bacilli</taxon>
        <taxon>Bacillales</taxon>
        <taxon>Paenibacillaceae</taxon>
        <taxon>Paenibacillus</taxon>
    </lineage>
</organism>
<sequence length="299" mass="34122">MPHGVRDAGVGGHVELQRSWQRLLGLWTDRPRREGSLILERYRIQELLGMGSYGLTYLCVDEQNGKEVALKESKPSKGRLSARLLDREADVMNRMNHPAIPKLLHAFKYKGRSCIVTEYIRGETLEQCIFEQGLKYTEQECLALAIQLLAPLVHVHEQGYIHGDVRIPNVIFREGQIHLIDFGLARRMGEPLLPELKRRMRELPEPEDEPASPDQDLQDLGHFLLFMLYSAYEPEKGKAPASWQEELELTPELRHMLERLLGLRPGYTAGAPELQVEVKRVLDSYSSEKGTQIGDVLLP</sequence>
<dbReference type="Pfam" id="PF00069">
    <property type="entry name" value="Pkinase"/>
    <property type="match status" value="1"/>
</dbReference>
<comment type="caution">
    <text evidence="3">The sequence shown here is derived from an EMBL/GenBank/DDBJ whole genome shotgun (WGS) entry which is preliminary data.</text>
</comment>
<dbReference type="InterPro" id="IPR000719">
    <property type="entry name" value="Prot_kinase_dom"/>
</dbReference>
<keyword evidence="3" id="KW-0808">Transferase</keyword>
<dbReference type="SUPFAM" id="SSF56112">
    <property type="entry name" value="Protein kinase-like (PK-like)"/>
    <property type="match status" value="1"/>
</dbReference>
<dbReference type="InterPro" id="IPR017441">
    <property type="entry name" value="Protein_kinase_ATP_BS"/>
</dbReference>
<accession>A0A7Y6BY23</accession>
<dbReference type="InterPro" id="IPR011009">
    <property type="entry name" value="Kinase-like_dom_sf"/>
</dbReference>
<proteinExistence type="predicted"/>
<reference evidence="3 4" key="1">
    <citation type="submission" date="2020-05" db="EMBL/GenBank/DDBJ databases">
        <title>Genome Sequencing of Type Strains.</title>
        <authorList>
            <person name="Lemaire J.F."/>
            <person name="Inderbitzin P."/>
            <person name="Gregorio O.A."/>
            <person name="Collins S.B."/>
            <person name="Wespe N."/>
            <person name="Knight-Connoni V."/>
        </authorList>
    </citation>
    <scope>NUCLEOTIDE SEQUENCE [LARGE SCALE GENOMIC DNA]</scope>
    <source>
        <strain evidence="3 4">LMG 21957</strain>
    </source>
</reference>
<dbReference type="EMBL" id="JABMCB010000178">
    <property type="protein sequence ID" value="NUU76069.1"/>
    <property type="molecule type" value="Genomic_DNA"/>
</dbReference>
<name>A0A7Y6BY23_9BACL</name>
<dbReference type="PROSITE" id="PS00107">
    <property type="entry name" value="PROTEIN_KINASE_ATP"/>
    <property type="match status" value="1"/>
</dbReference>
<evidence type="ECO:0000313" key="4">
    <source>
        <dbReference type="Proteomes" id="UP000526125"/>
    </source>
</evidence>
<feature type="binding site" evidence="1">
    <location>
        <position position="71"/>
    </location>
    <ligand>
        <name>ATP</name>
        <dbReference type="ChEBI" id="CHEBI:30616"/>
    </ligand>
</feature>
<dbReference type="GO" id="GO:0004672">
    <property type="term" value="F:protein kinase activity"/>
    <property type="evidence" value="ECO:0007669"/>
    <property type="project" value="InterPro"/>
</dbReference>
<keyword evidence="1" id="KW-0547">Nucleotide-binding</keyword>
<keyword evidence="4" id="KW-1185">Reference proteome</keyword>
<gene>
    <name evidence="3" type="ORF">HP552_12585</name>
</gene>
<feature type="domain" description="Protein kinase" evidence="2">
    <location>
        <begin position="42"/>
        <end position="299"/>
    </location>
</feature>
<keyword evidence="1" id="KW-0067">ATP-binding</keyword>
<dbReference type="Gene3D" id="1.10.510.10">
    <property type="entry name" value="Transferase(Phosphotransferase) domain 1"/>
    <property type="match status" value="1"/>
</dbReference>
<dbReference type="PROSITE" id="PS50011">
    <property type="entry name" value="PROTEIN_KINASE_DOM"/>
    <property type="match status" value="1"/>
</dbReference>
<dbReference type="PANTHER" id="PTHR24347">
    <property type="entry name" value="SERINE/THREONINE-PROTEIN KINASE"/>
    <property type="match status" value="1"/>
</dbReference>
<evidence type="ECO:0000256" key="1">
    <source>
        <dbReference type="PROSITE-ProRule" id="PRU10141"/>
    </source>
</evidence>
<protein>
    <submittedName>
        <fullName evidence="3">Protein kinase</fullName>
    </submittedName>
</protein>
<dbReference type="GO" id="GO:0005524">
    <property type="term" value="F:ATP binding"/>
    <property type="evidence" value="ECO:0007669"/>
    <property type="project" value="UniProtKB-UniRule"/>
</dbReference>